<dbReference type="EMBL" id="CH479189">
    <property type="protein sequence ID" value="EDW25592.1"/>
    <property type="molecule type" value="Genomic_DNA"/>
</dbReference>
<evidence type="ECO:0000313" key="2">
    <source>
        <dbReference type="EMBL" id="EDW25592.1"/>
    </source>
</evidence>
<organism evidence="3">
    <name type="scientific">Drosophila persimilis</name>
    <name type="common">Fruit fly</name>
    <dbReference type="NCBI Taxonomy" id="7234"/>
    <lineage>
        <taxon>Eukaryota</taxon>
        <taxon>Metazoa</taxon>
        <taxon>Ecdysozoa</taxon>
        <taxon>Arthropoda</taxon>
        <taxon>Hexapoda</taxon>
        <taxon>Insecta</taxon>
        <taxon>Pterygota</taxon>
        <taxon>Neoptera</taxon>
        <taxon>Endopterygota</taxon>
        <taxon>Diptera</taxon>
        <taxon>Brachycera</taxon>
        <taxon>Muscomorpha</taxon>
        <taxon>Ephydroidea</taxon>
        <taxon>Drosophilidae</taxon>
        <taxon>Drosophila</taxon>
        <taxon>Sophophora</taxon>
    </lineage>
</organism>
<feature type="region of interest" description="Disordered" evidence="1">
    <location>
        <begin position="1"/>
        <end position="56"/>
    </location>
</feature>
<feature type="compositionally biased region" description="Polar residues" evidence="1">
    <location>
        <begin position="1"/>
        <end position="10"/>
    </location>
</feature>
<evidence type="ECO:0000256" key="1">
    <source>
        <dbReference type="SAM" id="MobiDB-lite"/>
    </source>
</evidence>
<protein>
    <submittedName>
        <fullName evidence="2">GL26680</fullName>
    </submittedName>
</protein>
<proteinExistence type="predicted"/>
<dbReference type="PhylomeDB" id="B4GT83"/>
<feature type="compositionally biased region" description="Polar residues" evidence="1">
    <location>
        <begin position="177"/>
        <end position="192"/>
    </location>
</feature>
<gene>
    <name evidence="2" type="primary">Dper\GL26680</name>
    <name evidence="2" type="ORF">Dper_GL26680</name>
</gene>
<reference evidence="2 3" key="1">
    <citation type="journal article" date="2007" name="Nature">
        <title>Evolution of genes and genomes on the Drosophila phylogeny.</title>
        <authorList>
            <consortium name="Drosophila 12 Genomes Consortium"/>
            <person name="Clark A.G."/>
            <person name="Eisen M.B."/>
            <person name="Smith D.R."/>
            <person name="Bergman C.M."/>
            <person name="Oliver B."/>
            <person name="Markow T.A."/>
            <person name="Kaufman T.C."/>
            <person name="Kellis M."/>
            <person name="Gelbart W."/>
            <person name="Iyer V.N."/>
            <person name="Pollard D.A."/>
            <person name="Sackton T.B."/>
            <person name="Larracuente A.M."/>
            <person name="Singh N.D."/>
            <person name="Abad J.P."/>
            <person name="Abt D.N."/>
            <person name="Adryan B."/>
            <person name="Aguade M."/>
            <person name="Akashi H."/>
            <person name="Anderson W.W."/>
            <person name="Aquadro C.F."/>
            <person name="Ardell D.H."/>
            <person name="Arguello R."/>
            <person name="Artieri C.G."/>
            <person name="Barbash D.A."/>
            <person name="Barker D."/>
            <person name="Barsanti P."/>
            <person name="Batterham P."/>
            <person name="Batzoglou S."/>
            <person name="Begun D."/>
            <person name="Bhutkar A."/>
            <person name="Blanco E."/>
            <person name="Bosak S.A."/>
            <person name="Bradley R.K."/>
            <person name="Brand A.D."/>
            <person name="Brent M.R."/>
            <person name="Brooks A.N."/>
            <person name="Brown R.H."/>
            <person name="Butlin R.K."/>
            <person name="Caggese C."/>
            <person name="Calvi B.R."/>
            <person name="Bernardo de Carvalho A."/>
            <person name="Caspi A."/>
            <person name="Castrezana S."/>
            <person name="Celniker S.E."/>
            <person name="Chang J.L."/>
            <person name="Chapple C."/>
            <person name="Chatterji S."/>
            <person name="Chinwalla A."/>
            <person name="Civetta A."/>
            <person name="Clifton S.W."/>
            <person name="Comeron J.M."/>
            <person name="Costello J.C."/>
            <person name="Coyne J.A."/>
            <person name="Daub J."/>
            <person name="David R.G."/>
            <person name="Delcher A.L."/>
            <person name="Delehaunty K."/>
            <person name="Do C.B."/>
            <person name="Ebling H."/>
            <person name="Edwards K."/>
            <person name="Eickbush T."/>
            <person name="Evans J.D."/>
            <person name="Filipski A."/>
            <person name="Findeiss S."/>
            <person name="Freyhult E."/>
            <person name="Fulton L."/>
            <person name="Fulton R."/>
            <person name="Garcia A.C."/>
            <person name="Gardiner A."/>
            <person name="Garfield D.A."/>
            <person name="Garvin B.E."/>
            <person name="Gibson G."/>
            <person name="Gilbert D."/>
            <person name="Gnerre S."/>
            <person name="Godfrey J."/>
            <person name="Good R."/>
            <person name="Gotea V."/>
            <person name="Gravely B."/>
            <person name="Greenberg A.J."/>
            <person name="Griffiths-Jones S."/>
            <person name="Gross S."/>
            <person name="Guigo R."/>
            <person name="Gustafson E.A."/>
            <person name="Haerty W."/>
            <person name="Hahn M.W."/>
            <person name="Halligan D.L."/>
            <person name="Halpern A.L."/>
            <person name="Halter G.M."/>
            <person name="Han M.V."/>
            <person name="Heger A."/>
            <person name="Hillier L."/>
            <person name="Hinrichs A.S."/>
            <person name="Holmes I."/>
            <person name="Hoskins R.A."/>
            <person name="Hubisz M.J."/>
            <person name="Hultmark D."/>
            <person name="Huntley M.A."/>
            <person name="Jaffe D.B."/>
            <person name="Jagadeeshan S."/>
            <person name="Jeck W.R."/>
            <person name="Johnson J."/>
            <person name="Jones C.D."/>
            <person name="Jordan W.C."/>
            <person name="Karpen G.H."/>
            <person name="Kataoka E."/>
            <person name="Keightley P.D."/>
            <person name="Kheradpour P."/>
            <person name="Kirkness E.F."/>
            <person name="Koerich L.B."/>
            <person name="Kristiansen K."/>
            <person name="Kudrna D."/>
            <person name="Kulathinal R.J."/>
            <person name="Kumar S."/>
            <person name="Kwok R."/>
            <person name="Lander E."/>
            <person name="Langley C.H."/>
            <person name="Lapoint R."/>
            <person name="Lazzaro B.P."/>
            <person name="Lee S.J."/>
            <person name="Levesque L."/>
            <person name="Li R."/>
            <person name="Lin C.F."/>
            <person name="Lin M.F."/>
            <person name="Lindblad-Toh K."/>
            <person name="Llopart A."/>
            <person name="Long M."/>
            <person name="Low L."/>
            <person name="Lozovsky E."/>
            <person name="Lu J."/>
            <person name="Luo M."/>
            <person name="Machado C.A."/>
            <person name="Makalowski W."/>
            <person name="Marzo M."/>
            <person name="Matsuda M."/>
            <person name="Matzkin L."/>
            <person name="McAllister B."/>
            <person name="McBride C.S."/>
            <person name="McKernan B."/>
            <person name="McKernan K."/>
            <person name="Mendez-Lago M."/>
            <person name="Minx P."/>
            <person name="Mollenhauer M.U."/>
            <person name="Montooth K."/>
            <person name="Mount S.M."/>
            <person name="Mu X."/>
            <person name="Myers E."/>
            <person name="Negre B."/>
            <person name="Newfeld S."/>
            <person name="Nielsen R."/>
            <person name="Noor M.A."/>
            <person name="O'Grady P."/>
            <person name="Pachter L."/>
            <person name="Papaceit M."/>
            <person name="Parisi M.J."/>
            <person name="Parisi M."/>
            <person name="Parts L."/>
            <person name="Pedersen J.S."/>
            <person name="Pesole G."/>
            <person name="Phillippy A.M."/>
            <person name="Ponting C.P."/>
            <person name="Pop M."/>
            <person name="Porcelli D."/>
            <person name="Powell J.R."/>
            <person name="Prohaska S."/>
            <person name="Pruitt K."/>
            <person name="Puig M."/>
            <person name="Quesneville H."/>
            <person name="Ram K.R."/>
            <person name="Rand D."/>
            <person name="Rasmussen M.D."/>
            <person name="Reed L.K."/>
            <person name="Reenan R."/>
            <person name="Reily A."/>
            <person name="Remington K.A."/>
            <person name="Rieger T.T."/>
            <person name="Ritchie M.G."/>
            <person name="Robin C."/>
            <person name="Rogers Y.H."/>
            <person name="Rohde C."/>
            <person name="Rozas J."/>
            <person name="Rubenfield M.J."/>
            <person name="Ruiz A."/>
            <person name="Russo S."/>
            <person name="Salzberg S.L."/>
            <person name="Sanchez-Gracia A."/>
            <person name="Saranga D.J."/>
            <person name="Sato H."/>
            <person name="Schaeffer S.W."/>
            <person name="Schatz M.C."/>
            <person name="Schlenke T."/>
            <person name="Schwartz R."/>
            <person name="Segarra C."/>
            <person name="Singh R.S."/>
            <person name="Sirot L."/>
            <person name="Sirota M."/>
            <person name="Sisneros N.B."/>
            <person name="Smith C.D."/>
            <person name="Smith T.F."/>
            <person name="Spieth J."/>
            <person name="Stage D.E."/>
            <person name="Stark A."/>
            <person name="Stephan W."/>
            <person name="Strausberg R.L."/>
            <person name="Strempel S."/>
            <person name="Sturgill D."/>
            <person name="Sutton G."/>
            <person name="Sutton G.G."/>
            <person name="Tao W."/>
            <person name="Teichmann S."/>
            <person name="Tobari Y.N."/>
            <person name="Tomimura Y."/>
            <person name="Tsolas J.M."/>
            <person name="Valente V.L."/>
            <person name="Venter E."/>
            <person name="Venter J.C."/>
            <person name="Vicario S."/>
            <person name="Vieira F.G."/>
            <person name="Vilella A.J."/>
            <person name="Villasante A."/>
            <person name="Walenz B."/>
            <person name="Wang J."/>
            <person name="Wasserman M."/>
            <person name="Watts T."/>
            <person name="Wilson D."/>
            <person name="Wilson R.K."/>
            <person name="Wing R.A."/>
            <person name="Wolfner M.F."/>
            <person name="Wong A."/>
            <person name="Wong G.K."/>
            <person name="Wu C.I."/>
            <person name="Wu G."/>
            <person name="Yamamoto D."/>
            <person name="Yang H.P."/>
            <person name="Yang S.P."/>
            <person name="Yorke J.A."/>
            <person name="Yoshida K."/>
            <person name="Zdobnov E."/>
            <person name="Zhang P."/>
            <person name="Zhang Y."/>
            <person name="Zimin A.V."/>
            <person name="Baldwin J."/>
            <person name="Abdouelleil A."/>
            <person name="Abdulkadir J."/>
            <person name="Abebe A."/>
            <person name="Abera B."/>
            <person name="Abreu J."/>
            <person name="Acer S.C."/>
            <person name="Aftuck L."/>
            <person name="Alexander A."/>
            <person name="An P."/>
            <person name="Anderson E."/>
            <person name="Anderson S."/>
            <person name="Arachi H."/>
            <person name="Azer M."/>
            <person name="Bachantsang P."/>
            <person name="Barry A."/>
            <person name="Bayul T."/>
            <person name="Berlin A."/>
            <person name="Bessette D."/>
            <person name="Bloom T."/>
            <person name="Blye J."/>
            <person name="Boguslavskiy L."/>
            <person name="Bonnet C."/>
            <person name="Boukhgalter B."/>
            <person name="Bourzgui I."/>
            <person name="Brown A."/>
            <person name="Cahill P."/>
            <person name="Channer S."/>
            <person name="Cheshatsang Y."/>
            <person name="Chuda L."/>
            <person name="Citroen M."/>
            <person name="Collymore A."/>
            <person name="Cooke P."/>
            <person name="Costello M."/>
            <person name="D'Aco K."/>
            <person name="Daza R."/>
            <person name="De Haan G."/>
            <person name="DeGray S."/>
            <person name="DeMaso C."/>
            <person name="Dhargay N."/>
            <person name="Dooley K."/>
            <person name="Dooley E."/>
            <person name="Doricent M."/>
            <person name="Dorje P."/>
            <person name="Dorjee K."/>
            <person name="Dupes A."/>
            <person name="Elong R."/>
            <person name="Falk J."/>
            <person name="Farina A."/>
            <person name="Faro S."/>
            <person name="Ferguson D."/>
            <person name="Fisher S."/>
            <person name="Foley C.D."/>
            <person name="Franke A."/>
            <person name="Friedrich D."/>
            <person name="Gadbois L."/>
            <person name="Gearin G."/>
            <person name="Gearin C.R."/>
            <person name="Giannoukos G."/>
            <person name="Goode T."/>
            <person name="Graham J."/>
            <person name="Grandbois E."/>
            <person name="Grewal S."/>
            <person name="Gyaltsen K."/>
            <person name="Hafez N."/>
            <person name="Hagos B."/>
            <person name="Hall J."/>
            <person name="Henson C."/>
            <person name="Hollinger A."/>
            <person name="Honan T."/>
            <person name="Huard M.D."/>
            <person name="Hughes L."/>
            <person name="Hurhula B."/>
            <person name="Husby M.E."/>
            <person name="Kamat A."/>
            <person name="Kanga B."/>
            <person name="Kashin S."/>
            <person name="Khazanovich D."/>
            <person name="Kisner P."/>
            <person name="Lance K."/>
            <person name="Lara M."/>
            <person name="Lee W."/>
            <person name="Lennon N."/>
            <person name="Letendre F."/>
            <person name="LeVine R."/>
            <person name="Lipovsky A."/>
            <person name="Liu X."/>
            <person name="Liu J."/>
            <person name="Liu S."/>
            <person name="Lokyitsang T."/>
            <person name="Lokyitsang Y."/>
            <person name="Lubonja R."/>
            <person name="Lui A."/>
            <person name="MacDonald P."/>
            <person name="Magnisalis V."/>
            <person name="Maru K."/>
            <person name="Matthews C."/>
            <person name="McCusker W."/>
            <person name="McDonough S."/>
            <person name="Mehta T."/>
            <person name="Meldrim J."/>
            <person name="Meneus L."/>
            <person name="Mihai O."/>
            <person name="Mihalev A."/>
            <person name="Mihova T."/>
            <person name="Mittelman R."/>
            <person name="Mlenga V."/>
            <person name="Montmayeur A."/>
            <person name="Mulrain L."/>
            <person name="Navidi A."/>
            <person name="Naylor J."/>
            <person name="Negash T."/>
            <person name="Nguyen T."/>
            <person name="Nguyen N."/>
            <person name="Nicol R."/>
            <person name="Norbu C."/>
            <person name="Norbu N."/>
            <person name="Novod N."/>
            <person name="O'Neill B."/>
            <person name="Osman S."/>
            <person name="Markiewicz E."/>
            <person name="Oyono O.L."/>
            <person name="Patti C."/>
            <person name="Phunkhang P."/>
            <person name="Pierre F."/>
            <person name="Priest M."/>
            <person name="Raghuraman S."/>
            <person name="Rege F."/>
            <person name="Reyes R."/>
            <person name="Rise C."/>
            <person name="Rogov P."/>
            <person name="Ross K."/>
            <person name="Ryan E."/>
            <person name="Settipalli S."/>
            <person name="Shea T."/>
            <person name="Sherpa N."/>
            <person name="Shi L."/>
            <person name="Shih D."/>
            <person name="Sparrow T."/>
            <person name="Spaulding J."/>
            <person name="Stalker J."/>
            <person name="Stange-Thomann N."/>
            <person name="Stavropoulos S."/>
            <person name="Stone C."/>
            <person name="Strader C."/>
            <person name="Tesfaye S."/>
            <person name="Thomson T."/>
            <person name="Thoulutsang Y."/>
            <person name="Thoulutsang D."/>
            <person name="Topham K."/>
            <person name="Topping I."/>
            <person name="Tsamla T."/>
            <person name="Vassiliev H."/>
            <person name="Vo A."/>
            <person name="Wangchuk T."/>
            <person name="Wangdi T."/>
            <person name="Weiand M."/>
            <person name="Wilkinson J."/>
            <person name="Wilson A."/>
            <person name="Yadav S."/>
            <person name="Young G."/>
            <person name="Yu Q."/>
            <person name="Zembek L."/>
            <person name="Zhong D."/>
            <person name="Zimmer A."/>
            <person name="Zwirko Z."/>
            <person name="Jaffe D.B."/>
            <person name="Alvarez P."/>
            <person name="Brockman W."/>
            <person name="Butler J."/>
            <person name="Chin C."/>
            <person name="Gnerre S."/>
            <person name="Grabherr M."/>
            <person name="Kleber M."/>
            <person name="Mauceli E."/>
            <person name="MacCallum I."/>
        </authorList>
    </citation>
    <scope>NUCLEOTIDE SEQUENCE [LARGE SCALE GENOMIC DNA]</scope>
    <source>
        <strain evidence="3">MSH-3 / Tucson 14011-0111.49</strain>
    </source>
</reference>
<name>B4GT83_DROPE</name>
<sequence length="198" mass="23259">MKHLSASSNGYDGRHLAKTNSKKEDKPEEKRGSSKDSGDTKRKPKPDVPKVDDKIKDKDPETLYDVKVNLLISDFRKHNGFVWVDRQLRFMVEPKGILIEPQVFRAEEPQRFQQQPQTETFYDAATFPHVRFLRSFNSKKYFNEENRSESPLQSYRDQFPRQKENALKVSKQKEQQIEQQNTDGTPANQWKPETSEEL</sequence>
<accession>B4GT83</accession>
<keyword evidence="3" id="KW-1185">Reference proteome</keyword>
<evidence type="ECO:0000313" key="3">
    <source>
        <dbReference type="Proteomes" id="UP000008744"/>
    </source>
</evidence>
<dbReference type="HOGENOM" id="CLU_045311_0_0_1"/>
<feature type="compositionally biased region" description="Basic and acidic residues" evidence="1">
    <location>
        <begin position="21"/>
        <end position="56"/>
    </location>
</feature>
<feature type="compositionally biased region" description="Basic and acidic residues" evidence="1">
    <location>
        <begin position="158"/>
        <end position="176"/>
    </location>
</feature>
<dbReference type="Proteomes" id="UP000008744">
    <property type="component" value="Unassembled WGS sequence"/>
</dbReference>
<dbReference type="AlphaFoldDB" id="B4GT83"/>
<feature type="region of interest" description="Disordered" evidence="1">
    <location>
        <begin position="144"/>
        <end position="198"/>
    </location>
</feature>